<protein>
    <submittedName>
        <fullName evidence="1">Uncharacterized protein</fullName>
    </submittedName>
</protein>
<keyword evidence="2" id="KW-1185">Reference proteome</keyword>
<dbReference type="Proteomes" id="UP001597249">
    <property type="component" value="Unassembled WGS sequence"/>
</dbReference>
<reference evidence="2" key="1">
    <citation type="journal article" date="2019" name="Int. J. Syst. Evol. Microbiol.">
        <title>The Global Catalogue of Microorganisms (GCM) 10K type strain sequencing project: providing services to taxonomists for standard genome sequencing and annotation.</title>
        <authorList>
            <consortium name="The Broad Institute Genomics Platform"/>
            <consortium name="The Broad Institute Genome Sequencing Center for Infectious Disease"/>
            <person name="Wu L."/>
            <person name="Ma J."/>
        </authorList>
    </citation>
    <scope>NUCLEOTIDE SEQUENCE [LARGE SCALE GENOMIC DNA]</scope>
    <source>
        <strain evidence="2">CCM 8911</strain>
    </source>
</reference>
<sequence>MEGPDGLPPAVAGWLSYCRAHQLSLFDALTRGHAMPKVGELDEEAAADVALYFFEPSHDEDFARVWLTTAASAARDL</sequence>
<organism evidence="1 2">
    <name type="scientific">Lacticaseibacillus jixianensis</name>
    <dbReference type="NCBI Taxonomy" id="2486012"/>
    <lineage>
        <taxon>Bacteria</taxon>
        <taxon>Bacillati</taxon>
        <taxon>Bacillota</taxon>
        <taxon>Bacilli</taxon>
        <taxon>Lactobacillales</taxon>
        <taxon>Lactobacillaceae</taxon>
        <taxon>Lacticaseibacillus</taxon>
    </lineage>
</organism>
<name>A0ABW4BAW9_9LACO</name>
<accession>A0ABW4BAW9</accession>
<proteinExistence type="predicted"/>
<dbReference type="EMBL" id="JBHTMO010000041">
    <property type="protein sequence ID" value="MFD1394172.1"/>
    <property type="molecule type" value="Genomic_DNA"/>
</dbReference>
<evidence type="ECO:0000313" key="2">
    <source>
        <dbReference type="Proteomes" id="UP001597249"/>
    </source>
</evidence>
<evidence type="ECO:0000313" key="1">
    <source>
        <dbReference type="EMBL" id="MFD1394172.1"/>
    </source>
</evidence>
<comment type="caution">
    <text evidence="1">The sequence shown here is derived from an EMBL/GenBank/DDBJ whole genome shotgun (WGS) entry which is preliminary data.</text>
</comment>
<gene>
    <name evidence="1" type="ORF">ACFQ3L_11390</name>
</gene>